<dbReference type="InterPro" id="IPR025504">
    <property type="entry name" value="GLUCM_C"/>
</dbReference>
<name>A0A7W8G9U0_9SPIR</name>
<dbReference type="Proteomes" id="UP000518887">
    <property type="component" value="Unassembled WGS sequence"/>
</dbReference>
<organism evidence="2 3">
    <name type="scientific">Treponema ruminis</name>
    <dbReference type="NCBI Taxonomy" id="744515"/>
    <lineage>
        <taxon>Bacteria</taxon>
        <taxon>Pseudomonadati</taxon>
        <taxon>Spirochaetota</taxon>
        <taxon>Spirochaetia</taxon>
        <taxon>Spirochaetales</taxon>
        <taxon>Treponemataceae</taxon>
        <taxon>Treponema</taxon>
    </lineage>
</organism>
<comment type="caution">
    <text evidence="2">The sequence shown here is derived from an EMBL/GenBank/DDBJ whole genome shotgun (WGS) entry which is preliminary data.</text>
</comment>
<dbReference type="Gene3D" id="3.90.1640.20">
    <property type="entry name" value="TON_0340"/>
    <property type="match status" value="1"/>
</dbReference>
<feature type="domain" description="D-glutamate cyclase-like C-terminal" evidence="1">
    <location>
        <begin position="4"/>
        <end position="269"/>
    </location>
</feature>
<evidence type="ECO:0000259" key="1">
    <source>
        <dbReference type="Pfam" id="PF14336"/>
    </source>
</evidence>
<dbReference type="RefSeq" id="WP_184659718.1">
    <property type="nucleotide sequence ID" value="NZ_CP031518.1"/>
</dbReference>
<dbReference type="AlphaFoldDB" id="A0A7W8G9U0"/>
<evidence type="ECO:0000313" key="3">
    <source>
        <dbReference type="Proteomes" id="UP000518887"/>
    </source>
</evidence>
<keyword evidence="3" id="KW-1185">Reference proteome</keyword>
<evidence type="ECO:0000313" key="2">
    <source>
        <dbReference type="EMBL" id="MBB5226451.1"/>
    </source>
</evidence>
<dbReference type="Pfam" id="PF14336">
    <property type="entry name" value="GLUCM-like_C"/>
    <property type="match status" value="1"/>
</dbReference>
<accession>A0A7W8G9U0</accession>
<dbReference type="PANTHER" id="PTHR32022">
    <property type="entry name" value="D-GLUTAMATE CYCLASE, MITOCHONDRIAL"/>
    <property type="match status" value="1"/>
</dbReference>
<sequence length="272" mass="29849">MGKIEDIVLRHSARGMDILRTKMKGEYAKAAAEMILSWEKGTVFLATGFFVAGFAETDGPAGTIFLALALKKLGYNPVVITDSYTKGFFECRDIEAVYMPFDGDEDWCRGLLKKYQPVGLISIERCGKNSNNDYANMRGVSIADRTAKIDILFELAYGHIPTIGVGDGGNEIGMGNVASIVSEKLSLVPCVVKTDLLVIATVSNWGAYAITAYLEKLSGRHVLMKFADVYEYIRQTVSIGSVDGVRKERTVSVDGFEMNVEEEIINSLREAV</sequence>
<reference evidence="2 3" key="1">
    <citation type="submission" date="2020-08" db="EMBL/GenBank/DDBJ databases">
        <title>Genomic Encyclopedia of Type Strains, Phase IV (KMG-IV): sequencing the most valuable type-strain genomes for metagenomic binning, comparative biology and taxonomic classification.</title>
        <authorList>
            <person name="Goeker M."/>
        </authorList>
    </citation>
    <scope>NUCLEOTIDE SEQUENCE [LARGE SCALE GENOMIC DNA]</scope>
    <source>
        <strain evidence="2 3">DSM 103462</strain>
    </source>
</reference>
<dbReference type="PANTHER" id="PTHR32022:SF10">
    <property type="entry name" value="D-GLUTAMATE CYCLASE, MITOCHONDRIAL"/>
    <property type="match status" value="1"/>
</dbReference>
<proteinExistence type="predicted"/>
<gene>
    <name evidence="2" type="ORF">HNP76_001824</name>
</gene>
<dbReference type="EMBL" id="JACHFQ010000005">
    <property type="protein sequence ID" value="MBB5226451.1"/>
    <property type="molecule type" value="Genomic_DNA"/>
</dbReference>
<protein>
    <recommendedName>
        <fullName evidence="1">D-glutamate cyclase-like C-terminal domain-containing protein</fullName>
    </recommendedName>
</protein>